<protein>
    <submittedName>
        <fullName evidence="2">DUF1272 domain-containing protein</fullName>
    </submittedName>
</protein>
<evidence type="ECO:0000313" key="2">
    <source>
        <dbReference type="EMBL" id="GGN94664.1"/>
    </source>
</evidence>
<proteinExistence type="predicted"/>
<reference evidence="3" key="1">
    <citation type="journal article" date="2019" name="Int. J. Syst. Evol. Microbiol.">
        <title>The Global Catalogue of Microorganisms (GCM) 10K type strain sequencing project: providing services to taxonomists for standard genome sequencing and annotation.</title>
        <authorList>
            <consortium name="The Broad Institute Genomics Platform"/>
            <consortium name="The Broad Institute Genome Sequencing Center for Infectious Disease"/>
            <person name="Wu L."/>
            <person name="Ma J."/>
        </authorList>
    </citation>
    <scope>NUCLEOTIDE SEQUENCE [LARGE SCALE GENOMIC DNA]</scope>
    <source>
        <strain evidence="3">CGMCC 1.6964</strain>
    </source>
</reference>
<feature type="domain" description="RING-type" evidence="1">
    <location>
        <begin position="9"/>
        <end position="45"/>
    </location>
</feature>
<dbReference type="PROSITE" id="PS50089">
    <property type="entry name" value="ZF_RING_2"/>
    <property type="match status" value="1"/>
</dbReference>
<dbReference type="EMBL" id="BMLN01000002">
    <property type="protein sequence ID" value="GGN94664.1"/>
    <property type="molecule type" value="Genomic_DNA"/>
</dbReference>
<organism evidence="2 3">
    <name type="scientific">Saccharibacillus kuerlensis</name>
    <dbReference type="NCBI Taxonomy" id="459527"/>
    <lineage>
        <taxon>Bacteria</taxon>
        <taxon>Bacillati</taxon>
        <taxon>Bacillota</taxon>
        <taxon>Bacilli</taxon>
        <taxon>Bacillales</taxon>
        <taxon>Paenibacillaceae</taxon>
        <taxon>Saccharibacillus</taxon>
    </lineage>
</organism>
<dbReference type="InterPro" id="IPR010696">
    <property type="entry name" value="DUF1272"/>
</dbReference>
<comment type="caution">
    <text evidence="2">The sequence shown here is derived from an EMBL/GenBank/DDBJ whole genome shotgun (WGS) entry which is preliminary data.</text>
</comment>
<name>A0ABQ2KVP5_9BACL</name>
<sequence length="63" mass="7149">MGLEMKKRCERCLESVELEAYICVHECTFCHNCTTQMSYVCPNCNGELVKRPRPKGASPIHSS</sequence>
<gene>
    <name evidence="2" type="ORF">GCM10010969_09540</name>
</gene>
<dbReference type="InterPro" id="IPR001841">
    <property type="entry name" value="Znf_RING"/>
</dbReference>
<accession>A0ABQ2KVP5</accession>
<keyword evidence="3" id="KW-1185">Reference proteome</keyword>
<evidence type="ECO:0000259" key="1">
    <source>
        <dbReference type="PROSITE" id="PS50089"/>
    </source>
</evidence>
<evidence type="ECO:0000313" key="3">
    <source>
        <dbReference type="Proteomes" id="UP000606653"/>
    </source>
</evidence>
<dbReference type="Pfam" id="PF06906">
    <property type="entry name" value="DUF1272"/>
    <property type="match status" value="1"/>
</dbReference>
<dbReference type="RefSeq" id="WP_083923620.1">
    <property type="nucleotide sequence ID" value="NZ_BMLN01000002.1"/>
</dbReference>
<dbReference type="Proteomes" id="UP000606653">
    <property type="component" value="Unassembled WGS sequence"/>
</dbReference>